<reference evidence="2" key="1">
    <citation type="journal article" date="2019" name="Int. J. Syst. Evol. Microbiol.">
        <title>The Global Catalogue of Microorganisms (GCM) 10K type strain sequencing project: providing services to taxonomists for standard genome sequencing and annotation.</title>
        <authorList>
            <consortium name="The Broad Institute Genomics Platform"/>
            <consortium name="The Broad Institute Genome Sequencing Center for Infectious Disease"/>
            <person name="Wu L."/>
            <person name="Ma J."/>
        </authorList>
    </citation>
    <scope>NUCLEOTIDE SEQUENCE [LARGE SCALE GENOMIC DNA]</scope>
    <source>
        <strain evidence="2">CCUG 54822</strain>
    </source>
</reference>
<keyword evidence="2" id="KW-1185">Reference proteome</keyword>
<dbReference type="EMBL" id="JBHTNH010000017">
    <property type="protein sequence ID" value="MFD1361717.1"/>
    <property type="molecule type" value="Genomic_DNA"/>
</dbReference>
<evidence type="ECO:0000313" key="1">
    <source>
        <dbReference type="EMBL" id="MFD1361717.1"/>
    </source>
</evidence>
<protein>
    <submittedName>
        <fullName evidence="1">Uncharacterized protein</fullName>
    </submittedName>
</protein>
<organism evidence="1 2">
    <name type="scientific">Lentibacillus salinarum</name>
    <dbReference type="NCBI Taxonomy" id="446820"/>
    <lineage>
        <taxon>Bacteria</taxon>
        <taxon>Bacillati</taxon>
        <taxon>Bacillota</taxon>
        <taxon>Bacilli</taxon>
        <taxon>Bacillales</taxon>
        <taxon>Bacillaceae</taxon>
        <taxon>Lentibacillus</taxon>
    </lineage>
</organism>
<evidence type="ECO:0000313" key="2">
    <source>
        <dbReference type="Proteomes" id="UP001597178"/>
    </source>
</evidence>
<dbReference type="RefSeq" id="WP_382399556.1">
    <property type="nucleotide sequence ID" value="NZ_JBHTNH010000017.1"/>
</dbReference>
<comment type="caution">
    <text evidence="1">The sequence shown here is derived from an EMBL/GenBank/DDBJ whole genome shotgun (WGS) entry which is preliminary data.</text>
</comment>
<name>A0ABW3ZTN8_9BACI</name>
<gene>
    <name evidence="1" type="ORF">ACFQ4A_08615</name>
</gene>
<dbReference type="Proteomes" id="UP001597178">
    <property type="component" value="Unassembled WGS sequence"/>
</dbReference>
<accession>A0ABW3ZTN8</accession>
<sequence>MAELLDYGVKFNSCKIDLEIEKIEPKDETSVTFNVTLVSKYSTIKEKITCLKNDFLFMLETTQDIINTENPSFISTNEPGFFMEVTNAQKLENETLFSVLFVLDGGIFGPNQVSTDTGPALYMMVTKSQFQTFKENLVSELDSF</sequence>
<proteinExistence type="predicted"/>